<proteinExistence type="inferred from homology"/>
<comment type="subunit">
    <text evidence="5">Binds to RNA polymerase II (RNAPII).</text>
</comment>
<evidence type="ECO:0000256" key="2">
    <source>
        <dbReference type="ARBA" id="ARBA00022741"/>
    </source>
</evidence>
<keyword evidence="3 5" id="KW-0378">Hydrolase</keyword>
<name>A0ABR4NIA4_9FUNG</name>
<dbReference type="Proteomes" id="UP001527925">
    <property type="component" value="Unassembled WGS sequence"/>
</dbReference>
<dbReference type="Gene3D" id="3.40.50.300">
    <property type="entry name" value="P-loop containing nucleotide triphosphate hydrolases"/>
    <property type="match status" value="1"/>
</dbReference>
<comment type="function">
    <text evidence="5">Small GTPase required for proper localization of RNA polymerase II and III (RNAPII and RNAPIII). May act at an RNAP assembly step prior to nuclear import.</text>
</comment>
<organism evidence="6 7">
    <name type="scientific">Polyrhizophydium stewartii</name>
    <dbReference type="NCBI Taxonomy" id="2732419"/>
    <lineage>
        <taxon>Eukaryota</taxon>
        <taxon>Fungi</taxon>
        <taxon>Fungi incertae sedis</taxon>
        <taxon>Chytridiomycota</taxon>
        <taxon>Chytridiomycota incertae sedis</taxon>
        <taxon>Chytridiomycetes</taxon>
        <taxon>Rhizophydiales</taxon>
        <taxon>Rhizophydiales incertae sedis</taxon>
        <taxon>Polyrhizophydium</taxon>
    </lineage>
</organism>
<comment type="caution">
    <text evidence="6">The sequence shown here is derived from an EMBL/GenBank/DDBJ whole genome shotgun (WGS) entry which is preliminary data.</text>
</comment>
<dbReference type="InterPro" id="IPR027417">
    <property type="entry name" value="P-loop_NTPase"/>
</dbReference>
<dbReference type="SUPFAM" id="SSF52540">
    <property type="entry name" value="P-loop containing nucleoside triphosphate hydrolases"/>
    <property type="match status" value="1"/>
</dbReference>
<keyword evidence="4 5" id="KW-0342">GTP-binding</keyword>
<evidence type="ECO:0000256" key="5">
    <source>
        <dbReference type="RuleBase" id="RU365059"/>
    </source>
</evidence>
<evidence type="ECO:0000256" key="4">
    <source>
        <dbReference type="ARBA" id="ARBA00023134"/>
    </source>
</evidence>
<dbReference type="Pfam" id="PF03029">
    <property type="entry name" value="ATP_bind_1"/>
    <property type="match status" value="1"/>
</dbReference>
<evidence type="ECO:0000256" key="1">
    <source>
        <dbReference type="ARBA" id="ARBA00005290"/>
    </source>
</evidence>
<sequence>MGFGQVVVGPPGCGKTTYCFGMSQFYAATERPVAIVNLDPANDGLPYQADIDIAELVTLDDAMEAYGLGPNGGMMYCMEYLEANMDWLLDRIKQLGDKYILIDCPGQVELYTHHQSVKRILDRLAKDLDLRLCSVHLVDSHYCVDPSKYVAMLMLSLKTMIQLELPHVNVLSKIDLVESYGKLAFNLDFYTQVQDLQYLVDRLNDDPVMRRYAKLNSTLCELVEEFGLVGFSTLCIEDKESVLHLSRAIDKANGYIYGGLEKGNESIFMTAERWDPWDQHMREVAERYVSTGDPTGMASDDDNDKDEAALMGGIVERDGSDAAIDSE</sequence>
<keyword evidence="7" id="KW-1185">Reference proteome</keyword>
<dbReference type="PANTHER" id="PTHR21231">
    <property type="entry name" value="XPA-BINDING PROTEIN 1-RELATED"/>
    <property type="match status" value="1"/>
</dbReference>
<evidence type="ECO:0000256" key="3">
    <source>
        <dbReference type="ARBA" id="ARBA00022801"/>
    </source>
</evidence>
<dbReference type="InterPro" id="IPR030231">
    <property type="entry name" value="Gpn2"/>
</dbReference>
<accession>A0ABR4NIA4</accession>
<evidence type="ECO:0000313" key="7">
    <source>
        <dbReference type="Proteomes" id="UP001527925"/>
    </source>
</evidence>
<dbReference type="EMBL" id="JADGIZ020000004">
    <property type="protein sequence ID" value="KAL2919189.1"/>
    <property type="molecule type" value="Genomic_DNA"/>
</dbReference>
<protein>
    <recommendedName>
        <fullName evidence="5">GPN-loop GTPase 2</fullName>
    </recommendedName>
</protein>
<dbReference type="InterPro" id="IPR004130">
    <property type="entry name" value="Gpn"/>
</dbReference>
<evidence type="ECO:0000313" key="6">
    <source>
        <dbReference type="EMBL" id="KAL2919189.1"/>
    </source>
</evidence>
<reference evidence="6 7" key="1">
    <citation type="submission" date="2023-09" db="EMBL/GenBank/DDBJ databases">
        <title>Pangenome analysis of Batrachochytrium dendrobatidis and related Chytrids.</title>
        <authorList>
            <person name="Yacoub M.N."/>
            <person name="Stajich J.E."/>
            <person name="James T.Y."/>
        </authorList>
    </citation>
    <scope>NUCLEOTIDE SEQUENCE [LARGE SCALE GENOMIC DNA]</scope>
    <source>
        <strain evidence="6 7">JEL0888</strain>
    </source>
</reference>
<keyword evidence="2 5" id="KW-0547">Nucleotide-binding</keyword>
<dbReference type="PANTHER" id="PTHR21231:SF3">
    <property type="entry name" value="GPN-LOOP GTPASE 2"/>
    <property type="match status" value="1"/>
</dbReference>
<gene>
    <name evidence="6" type="ORF">HK105_201464</name>
</gene>
<comment type="similarity">
    <text evidence="1 5">Belongs to the GPN-loop GTPase family.</text>
</comment>
<dbReference type="CDD" id="cd17871">
    <property type="entry name" value="GPN2"/>
    <property type="match status" value="1"/>
</dbReference>